<evidence type="ECO:0000313" key="2">
    <source>
        <dbReference type="Proteomes" id="UP000823598"/>
    </source>
</evidence>
<dbReference type="EMBL" id="JADIMC010000080">
    <property type="protein sequence ID" value="MBO8476732.1"/>
    <property type="molecule type" value="Genomic_DNA"/>
</dbReference>
<proteinExistence type="predicted"/>
<reference evidence="1" key="1">
    <citation type="submission" date="2020-10" db="EMBL/GenBank/DDBJ databases">
        <authorList>
            <person name="Gilroy R."/>
        </authorList>
    </citation>
    <scope>NUCLEOTIDE SEQUENCE</scope>
    <source>
        <strain evidence="1">6919</strain>
    </source>
</reference>
<dbReference type="AlphaFoldDB" id="A0A9D9NKE6"/>
<comment type="caution">
    <text evidence="1">The sequence shown here is derived from an EMBL/GenBank/DDBJ whole genome shotgun (WGS) entry which is preliminary data.</text>
</comment>
<gene>
    <name evidence="1" type="ORF">IAB88_07040</name>
</gene>
<sequence length="91" mass="11252">MSLQEKAEELIKDHEELFRRWRRFLPKLNRERLKWNIYPRLFQESLTTKRKNKWEIIMFLYGKKDAGIVIYRPCFSRRLPTMGNCGLQFML</sequence>
<dbReference type="Proteomes" id="UP000823598">
    <property type="component" value="Unassembled WGS sequence"/>
</dbReference>
<protein>
    <submittedName>
        <fullName evidence="1">Uncharacterized protein</fullName>
    </submittedName>
</protein>
<name>A0A9D9NKE6_9BACT</name>
<reference evidence="1" key="2">
    <citation type="journal article" date="2021" name="PeerJ">
        <title>Extensive microbial diversity within the chicken gut microbiome revealed by metagenomics and culture.</title>
        <authorList>
            <person name="Gilroy R."/>
            <person name="Ravi A."/>
            <person name="Getino M."/>
            <person name="Pursley I."/>
            <person name="Horton D.L."/>
            <person name="Alikhan N.F."/>
            <person name="Baker D."/>
            <person name="Gharbi K."/>
            <person name="Hall N."/>
            <person name="Watson M."/>
            <person name="Adriaenssens E.M."/>
            <person name="Foster-Nyarko E."/>
            <person name="Jarju S."/>
            <person name="Secka A."/>
            <person name="Antonio M."/>
            <person name="Oren A."/>
            <person name="Chaudhuri R.R."/>
            <person name="La Ragione R."/>
            <person name="Hildebrand F."/>
            <person name="Pallen M.J."/>
        </authorList>
    </citation>
    <scope>NUCLEOTIDE SEQUENCE</scope>
    <source>
        <strain evidence="1">6919</strain>
    </source>
</reference>
<organism evidence="1 2">
    <name type="scientific">Candidatus Limisoma faecipullorum</name>
    <dbReference type="NCBI Taxonomy" id="2840854"/>
    <lineage>
        <taxon>Bacteria</taxon>
        <taxon>Pseudomonadati</taxon>
        <taxon>Bacteroidota</taxon>
        <taxon>Bacteroidia</taxon>
        <taxon>Bacteroidales</taxon>
        <taxon>Candidatus Limisoma</taxon>
    </lineage>
</organism>
<accession>A0A9D9NKE6</accession>
<evidence type="ECO:0000313" key="1">
    <source>
        <dbReference type="EMBL" id="MBO8476732.1"/>
    </source>
</evidence>